<proteinExistence type="predicted"/>
<reference evidence="4 5" key="1">
    <citation type="submission" date="2018-08" db="EMBL/GenBank/DDBJ databases">
        <title>A genome reference for cultivated species of the human gut microbiota.</title>
        <authorList>
            <person name="Zou Y."/>
            <person name="Xue W."/>
            <person name="Luo G."/>
        </authorList>
    </citation>
    <scope>NUCLEOTIDE SEQUENCE [LARGE SCALE GENOMIC DNA]</scope>
    <source>
        <strain evidence="4 5">AF35-6BH</strain>
    </source>
</reference>
<organism evidence="4 5">
    <name type="scientific">Amedibacillus dolichus</name>
    <dbReference type="NCBI Taxonomy" id="31971"/>
    <lineage>
        <taxon>Bacteria</taxon>
        <taxon>Bacillati</taxon>
        <taxon>Bacillota</taxon>
        <taxon>Erysipelotrichia</taxon>
        <taxon>Erysipelotrichales</taxon>
        <taxon>Erysipelotrichaceae</taxon>
        <taxon>Amedibacillus</taxon>
    </lineage>
</organism>
<dbReference type="EMBL" id="QRPK01000046">
    <property type="protein sequence ID" value="RHM08651.1"/>
    <property type="molecule type" value="Genomic_DNA"/>
</dbReference>
<evidence type="ECO:0000313" key="5">
    <source>
        <dbReference type="Proteomes" id="UP000284868"/>
    </source>
</evidence>
<evidence type="ECO:0000259" key="3">
    <source>
        <dbReference type="SMART" id="SM00646"/>
    </source>
</evidence>
<feature type="domain" description="MurNAc-LAA" evidence="3">
    <location>
        <begin position="121"/>
        <end position="235"/>
    </location>
</feature>
<dbReference type="InterPro" id="IPR002508">
    <property type="entry name" value="MurNAc-LAA_cat"/>
</dbReference>
<accession>A0A415P7F3</accession>
<dbReference type="GO" id="GO:0009253">
    <property type="term" value="P:peptidoglycan catabolic process"/>
    <property type="evidence" value="ECO:0007669"/>
    <property type="project" value="InterPro"/>
</dbReference>
<dbReference type="OrthoDB" id="9772024at2"/>
<gene>
    <name evidence="4" type="ORF">DWZ83_08025</name>
</gene>
<comment type="caution">
    <text evidence="4">The sequence shown here is derived from an EMBL/GenBank/DDBJ whole genome shotgun (WGS) entry which is preliminary data.</text>
</comment>
<dbReference type="SUPFAM" id="SSF53187">
    <property type="entry name" value="Zn-dependent exopeptidases"/>
    <property type="match status" value="1"/>
</dbReference>
<dbReference type="GO" id="GO:0030288">
    <property type="term" value="C:outer membrane-bounded periplasmic space"/>
    <property type="evidence" value="ECO:0007669"/>
    <property type="project" value="TreeGrafter"/>
</dbReference>
<dbReference type="Gene3D" id="3.40.630.40">
    <property type="entry name" value="Zn-dependent exopeptidases"/>
    <property type="match status" value="1"/>
</dbReference>
<sequence>MKQKRKLKTSKALSSIAILEGIVIVSMVILCLVKTDLPIVESILPEQLHGSKEYDVVLDAGHGGFDSGAMDQNLIEKDITLQMSKQIGKILERHGYNVAYIREGNAIDWATDELSDLAYRVEYANQTKAKLLLSIHVNSEEVNSGTCGFEIWGKGSDAIAMRFAERILSNIDTLGYTQNRGFKNQDDAPLYLLENTQFPSLLLEAGFIGSEIDAYYLRSGTAQKKFCEQVAMGIMEILQELEEE</sequence>
<dbReference type="PANTHER" id="PTHR30404">
    <property type="entry name" value="N-ACETYLMURAMOYL-L-ALANINE AMIDASE"/>
    <property type="match status" value="1"/>
</dbReference>
<dbReference type="RefSeq" id="WP_118365754.1">
    <property type="nucleotide sequence ID" value="NZ_CAJKGD010000001.1"/>
</dbReference>
<feature type="transmembrane region" description="Helical" evidence="2">
    <location>
        <begin position="12"/>
        <end position="30"/>
    </location>
</feature>
<keyword evidence="1" id="KW-0378">Hydrolase</keyword>
<evidence type="ECO:0000256" key="1">
    <source>
        <dbReference type="ARBA" id="ARBA00022801"/>
    </source>
</evidence>
<dbReference type="CDD" id="cd02696">
    <property type="entry name" value="MurNAc-LAA"/>
    <property type="match status" value="1"/>
</dbReference>
<dbReference type="Proteomes" id="UP000284868">
    <property type="component" value="Unassembled WGS sequence"/>
</dbReference>
<name>A0A415P7F3_9FIRM</name>
<keyword evidence="2" id="KW-0812">Transmembrane</keyword>
<keyword evidence="2" id="KW-0472">Membrane</keyword>
<dbReference type="InterPro" id="IPR050695">
    <property type="entry name" value="N-acetylmuramoyl_amidase_3"/>
</dbReference>
<dbReference type="GO" id="GO:0008745">
    <property type="term" value="F:N-acetylmuramoyl-L-alanine amidase activity"/>
    <property type="evidence" value="ECO:0007669"/>
    <property type="project" value="InterPro"/>
</dbReference>
<evidence type="ECO:0000313" key="4">
    <source>
        <dbReference type="EMBL" id="RHM08651.1"/>
    </source>
</evidence>
<dbReference type="SMART" id="SM00646">
    <property type="entry name" value="Ami_3"/>
    <property type="match status" value="1"/>
</dbReference>
<dbReference type="PANTHER" id="PTHR30404:SF0">
    <property type="entry name" value="N-ACETYLMURAMOYL-L-ALANINE AMIDASE AMIC"/>
    <property type="match status" value="1"/>
</dbReference>
<keyword evidence="5" id="KW-1185">Reference proteome</keyword>
<dbReference type="Pfam" id="PF01520">
    <property type="entry name" value="Amidase_3"/>
    <property type="match status" value="1"/>
</dbReference>
<protein>
    <submittedName>
        <fullName evidence="4">N-acetylmuramoyl-L-alanine amidase</fullName>
    </submittedName>
</protein>
<dbReference type="AlphaFoldDB" id="A0A415P7F3"/>
<evidence type="ECO:0000256" key="2">
    <source>
        <dbReference type="SAM" id="Phobius"/>
    </source>
</evidence>
<keyword evidence="2" id="KW-1133">Transmembrane helix</keyword>